<dbReference type="Pfam" id="PF00089">
    <property type="entry name" value="Trypsin"/>
    <property type="match status" value="1"/>
</dbReference>
<feature type="domain" description="CUB" evidence="7">
    <location>
        <begin position="21"/>
        <end position="134"/>
    </location>
</feature>
<dbReference type="PROSITE" id="PS01180">
    <property type="entry name" value="CUB"/>
    <property type="match status" value="1"/>
</dbReference>
<feature type="chain" id="PRO_5022696224" description="Peptidase S1 domain-containing protein" evidence="6">
    <location>
        <begin position="18"/>
        <end position="333"/>
    </location>
</feature>
<keyword evidence="10" id="KW-1185">Reference proteome</keyword>
<dbReference type="Proteomes" id="UP000324832">
    <property type="component" value="Unassembled WGS sequence"/>
</dbReference>
<dbReference type="Gene3D" id="2.40.10.10">
    <property type="entry name" value="Trypsin-like serine proteases"/>
    <property type="match status" value="1"/>
</dbReference>
<reference evidence="9 10" key="1">
    <citation type="submission" date="2017-07" db="EMBL/GenBank/DDBJ databases">
        <authorList>
            <person name="Talla V."/>
            <person name="Backstrom N."/>
        </authorList>
    </citation>
    <scope>NUCLEOTIDE SEQUENCE [LARGE SCALE GENOMIC DNA]</scope>
</reference>
<dbReference type="AlphaFoldDB" id="A0A5E4QQW6"/>
<protein>
    <recommendedName>
        <fullName evidence="11">Peptidase S1 domain-containing protein</fullName>
    </recommendedName>
</protein>
<dbReference type="InterPro" id="IPR043504">
    <property type="entry name" value="Peptidase_S1_PA_chymotrypsin"/>
</dbReference>
<name>A0A5E4QQW6_9NEOP</name>
<dbReference type="InterPro" id="IPR001254">
    <property type="entry name" value="Trypsin_dom"/>
</dbReference>
<comment type="caution">
    <text evidence="5">Lacks conserved residue(s) required for the propagation of feature annotation.</text>
</comment>
<dbReference type="PRINTS" id="PR00722">
    <property type="entry name" value="CHYMOTRYPSIN"/>
</dbReference>
<sequence>MIFQLTILTLVISYVQAQTGCDFSTDVQVGSSYYVYSPNYPNKYPAGVRCRWIATCPTGYNCRLDCQLNIPQSTGCTMDRVLISKNGDTTLKGAESYCGRGTLSVTSLGQIICVGLITDNNSTGGDFLCNLYAERDMNTNTCNCGIQNTRRIVGGQDAGPNEFPMMAGLVEYEGQASLICGGVIISNRYVLTAAHCLLGRNYNNLAVIVGEHDTSTGDDSPATKGYRLSSITTHPMFNNNTYDYDIAILKTAQPIQFSQYVSPACLPFKFSNYDFTNQKVIILGWGTLFIGGPRPNVLQKVEVNVISQPSCQRSVSTLTSRQMCTFTPGKDAL</sequence>
<dbReference type="SUPFAM" id="SSF50494">
    <property type="entry name" value="Trypsin-like serine proteases"/>
    <property type="match status" value="1"/>
</dbReference>
<evidence type="ECO:0000256" key="3">
    <source>
        <dbReference type="ARBA" id="ARBA00023180"/>
    </source>
</evidence>
<dbReference type="GO" id="GO:0006508">
    <property type="term" value="P:proteolysis"/>
    <property type="evidence" value="ECO:0007669"/>
    <property type="project" value="InterPro"/>
</dbReference>
<evidence type="ECO:0000313" key="10">
    <source>
        <dbReference type="Proteomes" id="UP000324832"/>
    </source>
</evidence>
<dbReference type="FunFam" id="2.40.10.10:FF:000028">
    <property type="entry name" value="Serine protease easter"/>
    <property type="match status" value="1"/>
</dbReference>
<dbReference type="PROSITE" id="PS50240">
    <property type="entry name" value="TRYPSIN_DOM"/>
    <property type="match status" value="1"/>
</dbReference>
<evidence type="ECO:0008006" key="11">
    <source>
        <dbReference type="Google" id="ProtNLM"/>
    </source>
</evidence>
<organism evidence="9 10">
    <name type="scientific">Leptidea sinapis</name>
    <dbReference type="NCBI Taxonomy" id="189913"/>
    <lineage>
        <taxon>Eukaryota</taxon>
        <taxon>Metazoa</taxon>
        <taxon>Ecdysozoa</taxon>
        <taxon>Arthropoda</taxon>
        <taxon>Hexapoda</taxon>
        <taxon>Insecta</taxon>
        <taxon>Pterygota</taxon>
        <taxon>Neoptera</taxon>
        <taxon>Endopterygota</taxon>
        <taxon>Lepidoptera</taxon>
        <taxon>Glossata</taxon>
        <taxon>Ditrysia</taxon>
        <taxon>Papilionoidea</taxon>
        <taxon>Pieridae</taxon>
        <taxon>Dismorphiinae</taxon>
        <taxon>Leptidea</taxon>
    </lineage>
</organism>
<dbReference type="InterPro" id="IPR001314">
    <property type="entry name" value="Peptidase_S1A"/>
</dbReference>
<dbReference type="InterPro" id="IPR018114">
    <property type="entry name" value="TRYPSIN_HIS"/>
</dbReference>
<gene>
    <name evidence="9" type="ORF">LSINAPIS_LOCUS10787</name>
</gene>
<evidence type="ECO:0000256" key="5">
    <source>
        <dbReference type="PROSITE-ProRule" id="PRU00059"/>
    </source>
</evidence>
<evidence type="ECO:0000256" key="6">
    <source>
        <dbReference type="SAM" id="SignalP"/>
    </source>
</evidence>
<dbReference type="Gene3D" id="2.60.120.290">
    <property type="entry name" value="Spermadhesin, CUB domain"/>
    <property type="match status" value="1"/>
</dbReference>
<keyword evidence="2" id="KW-1015">Disulfide bond</keyword>
<dbReference type="PROSITE" id="PS00134">
    <property type="entry name" value="TRYPSIN_HIS"/>
    <property type="match status" value="1"/>
</dbReference>
<evidence type="ECO:0000313" key="9">
    <source>
        <dbReference type="EMBL" id="VVD00073.1"/>
    </source>
</evidence>
<dbReference type="InterPro" id="IPR035914">
    <property type="entry name" value="Sperma_CUB_dom_sf"/>
</dbReference>
<evidence type="ECO:0000256" key="2">
    <source>
        <dbReference type="ARBA" id="ARBA00023157"/>
    </source>
</evidence>
<dbReference type="SUPFAM" id="SSF49854">
    <property type="entry name" value="Spermadhesin, CUB domain"/>
    <property type="match status" value="1"/>
</dbReference>
<dbReference type="EMBL" id="FZQP02004444">
    <property type="protein sequence ID" value="VVD00073.1"/>
    <property type="molecule type" value="Genomic_DNA"/>
</dbReference>
<comment type="similarity">
    <text evidence="4">Belongs to the peptidase S1 family. CLIP subfamily.</text>
</comment>
<dbReference type="SMART" id="SM00020">
    <property type="entry name" value="Tryp_SPc"/>
    <property type="match status" value="1"/>
</dbReference>
<proteinExistence type="inferred from homology"/>
<evidence type="ECO:0000256" key="1">
    <source>
        <dbReference type="ARBA" id="ARBA00022729"/>
    </source>
</evidence>
<dbReference type="CDD" id="cd00041">
    <property type="entry name" value="CUB"/>
    <property type="match status" value="1"/>
</dbReference>
<feature type="domain" description="Peptidase S1" evidence="8">
    <location>
        <begin position="152"/>
        <end position="333"/>
    </location>
</feature>
<dbReference type="PANTHER" id="PTHR24252:SF7">
    <property type="entry name" value="HYALIN"/>
    <property type="match status" value="1"/>
</dbReference>
<evidence type="ECO:0000259" key="7">
    <source>
        <dbReference type="PROSITE" id="PS01180"/>
    </source>
</evidence>
<dbReference type="InterPro" id="IPR000859">
    <property type="entry name" value="CUB_dom"/>
</dbReference>
<dbReference type="PANTHER" id="PTHR24252">
    <property type="entry name" value="ACROSIN-RELATED"/>
    <property type="match status" value="1"/>
</dbReference>
<accession>A0A5E4QQW6</accession>
<evidence type="ECO:0000259" key="8">
    <source>
        <dbReference type="PROSITE" id="PS50240"/>
    </source>
</evidence>
<feature type="signal peptide" evidence="6">
    <location>
        <begin position="1"/>
        <end position="17"/>
    </location>
</feature>
<keyword evidence="3" id="KW-0325">Glycoprotein</keyword>
<keyword evidence="1 6" id="KW-0732">Signal</keyword>
<dbReference type="CDD" id="cd00190">
    <property type="entry name" value="Tryp_SPc"/>
    <property type="match status" value="1"/>
</dbReference>
<evidence type="ECO:0000256" key="4">
    <source>
        <dbReference type="ARBA" id="ARBA00024195"/>
    </source>
</evidence>
<dbReference type="GO" id="GO:0004252">
    <property type="term" value="F:serine-type endopeptidase activity"/>
    <property type="evidence" value="ECO:0007669"/>
    <property type="project" value="InterPro"/>
</dbReference>
<dbReference type="InterPro" id="IPR009003">
    <property type="entry name" value="Peptidase_S1_PA"/>
</dbReference>
<dbReference type="Pfam" id="PF00431">
    <property type="entry name" value="CUB"/>
    <property type="match status" value="1"/>
</dbReference>